<evidence type="ECO:0000313" key="15">
    <source>
        <dbReference type="Proteomes" id="UP000321306"/>
    </source>
</evidence>
<keyword evidence="5" id="KW-0488">Methylation</keyword>
<keyword evidence="10 12" id="KW-0472">Membrane</keyword>
<evidence type="ECO:0000256" key="10">
    <source>
        <dbReference type="ARBA" id="ARBA00023136"/>
    </source>
</evidence>
<dbReference type="Proteomes" id="UP000321306">
    <property type="component" value="Unassembled WGS sequence"/>
</dbReference>
<evidence type="ECO:0000256" key="8">
    <source>
        <dbReference type="ARBA" id="ARBA00022764"/>
    </source>
</evidence>
<dbReference type="OrthoDB" id="33360at2"/>
<name>A0A511MX67_DEIC1</name>
<dbReference type="InterPro" id="IPR012902">
    <property type="entry name" value="N_methyl_site"/>
</dbReference>
<keyword evidence="9 12" id="KW-1133">Transmembrane helix</keyword>
<dbReference type="Pfam" id="PF12019">
    <property type="entry name" value="GspH"/>
    <property type="match status" value="1"/>
</dbReference>
<protein>
    <recommendedName>
        <fullName evidence="13">General secretion pathway GspH domain-containing protein</fullName>
    </recommendedName>
</protein>
<sequence>MSTPFTLPICQVGGVKPYGMTLLELIVVMGIVGILLLVLLSRNNPDGMLLRRAGNELQLVLQQARMEAIKRNAEVLMDFRPEDILSCLDENQSGTCDVQEAPLRTWRTAEYQGLNYQMTFPGNMLWSPAGFPKQTGTGFAAGSILLKKKERALKVIMSSGGRIRQEEVKN</sequence>
<dbReference type="GO" id="GO:0042597">
    <property type="term" value="C:periplasmic space"/>
    <property type="evidence" value="ECO:0007669"/>
    <property type="project" value="UniProtKB-SubCell"/>
</dbReference>
<dbReference type="GO" id="GO:0015628">
    <property type="term" value="P:protein secretion by the type II secretion system"/>
    <property type="evidence" value="ECO:0007669"/>
    <property type="project" value="InterPro"/>
</dbReference>
<evidence type="ECO:0000256" key="4">
    <source>
        <dbReference type="ARBA" id="ARBA00022475"/>
    </source>
</evidence>
<evidence type="ECO:0000256" key="9">
    <source>
        <dbReference type="ARBA" id="ARBA00022989"/>
    </source>
</evidence>
<dbReference type="EMBL" id="BJXB01000003">
    <property type="protein sequence ID" value="GEM45160.1"/>
    <property type="molecule type" value="Genomic_DNA"/>
</dbReference>
<keyword evidence="15" id="KW-1185">Reference proteome</keyword>
<dbReference type="GO" id="GO:0009279">
    <property type="term" value="C:cell outer membrane"/>
    <property type="evidence" value="ECO:0007669"/>
    <property type="project" value="UniProtKB-SubCell"/>
</dbReference>
<proteinExistence type="predicted"/>
<evidence type="ECO:0000256" key="1">
    <source>
        <dbReference type="ARBA" id="ARBA00004203"/>
    </source>
</evidence>
<dbReference type="RefSeq" id="WP_146882530.1">
    <property type="nucleotide sequence ID" value="NZ_BJXB01000003.1"/>
</dbReference>
<dbReference type="Gene3D" id="3.55.40.10">
    <property type="entry name" value="minor pseudopilin epsh domain"/>
    <property type="match status" value="1"/>
</dbReference>
<reference evidence="14 15" key="1">
    <citation type="submission" date="2019-07" db="EMBL/GenBank/DDBJ databases">
        <title>Whole genome shotgun sequence of Deinococcus cellulosilyticus NBRC 106333.</title>
        <authorList>
            <person name="Hosoyama A."/>
            <person name="Uohara A."/>
            <person name="Ohji S."/>
            <person name="Ichikawa N."/>
        </authorList>
    </citation>
    <scope>NUCLEOTIDE SEQUENCE [LARGE SCALE GENOMIC DNA]</scope>
    <source>
        <strain evidence="14 15">NBRC 106333</strain>
    </source>
</reference>
<accession>A0A511MX67</accession>
<evidence type="ECO:0000256" key="5">
    <source>
        <dbReference type="ARBA" id="ARBA00022481"/>
    </source>
</evidence>
<dbReference type="SUPFAM" id="SSF54523">
    <property type="entry name" value="Pili subunits"/>
    <property type="match status" value="1"/>
</dbReference>
<dbReference type="Pfam" id="PF07963">
    <property type="entry name" value="N_methyl"/>
    <property type="match status" value="1"/>
</dbReference>
<evidence type="ECO:0000256" key="12">
    <source>
        <dbReference type="SAM" id="Phobius"/>
    </source>
</evidence>
<dbReference type="InterPro" id="IPR045584">
    <property type="entry name" value="Pilin-like"/>
</dbReference>
<evidence type="ECO:0000256" key="11">
    <source>
        <dbReference type="ARBA" id="ARBA00023237"/>
    </source>
</evidence>
<keyword evidence="4" id="KW-1003">Cell membrane</keyword>
<keyword evidence="6" id="KW-0997">Cell inner membrane</keyword>
<gene>
    <name evidence="14" type="ORF">DC3_07950</name>
</gene>
<dbReference type="GO" id="GO:0005886">
    <property type="term" value="C:plasma membrane"/>
    <property type="evidence" value="ECO:0007669"/>
    <property type="project" value="UniProtKB-SubCell"/>
</dbReference>
<dbReference type="NCBIfam" id="TIGR02532">
    <property type="entry name" value="IV_pilin_GFxxxE"/>
    <property type="match status" value="1"/>
</dbReference>
<comment type="caution">
    <text evidence="14">The sequence shown here is derived from an EMBL/GenBank/DDBJ whole genome shotgun (WGS) entry which is preliminary data.</text>
</comment>
<keyword evidence="11" id="KW-0998">Cell outer membrane</keyword>
<organism evidence="14 15">
    <name type="scientific">Deinococcus cellulosilyticus (strain DSM 18568 / NBRC 106333 / KACC 11606 / 5516J-15)</name>
    <dbReference type="NCBI Taxonomy" id="1223518"/>
    <lineage>
        <taxon>Bacteria</taxon>
        <taxon>Thermotogati</taxon>
        <taxon>Deinococcota</taxon>
        <taxon>Deinococci</taxon>
        <taxon>Deinococcales</taxon>
        <taxon>Deinococcaceae</taxon>
        <taxon>Deinococcus</taxon>
    </lineage>
</organism>
<evidence type="ECO:0000256" key="3">
    <source>
        <dbReference type="ARBA" id="ARBA00004418"/>
    </source>
</evidence>
<keyword evidence="7 12" id="KW-0812">Transmembrane</keyword>
<evidence type="ECO:0000256" key="6">
    <source>
        <dbReference type="ARBA" id="ARBA00022519"/>
    </source>
</evidence>
<keyword evidence="8" id="KW-0574">Periplasm</keyword>
<feature type="domain" description="General secretion pathway GspH" evidence="13">
    <location>
        <begin position="53"/>
        <end position="161"/>
    </location>
</feature>
<evidence type="ECO:0000313" key="14">
    <source>
        <dbReference type="EMBL" id="GEM45160.1"/>
    </source>
</evidence>
<evidence type="ECO:0000256" key="2">
    <source>
        <dbReference type="ARBA" id="ARBA00004377"/>
    </source>
</evidence>
<dbReference type="AlphaFoldDB" id="A0A511MX67"/>
<dbReference type="InterPro" id="IPR022346">
    <property type="entry name" value="T2SS_GspH"/>
</dbReference>
<feature type="transmembrane region" description="Helical" evidence="12">
    <location>
        <begin position="20"/>
        <end position="41"/>
    </location>
</feature>
<comment type="subcellular location">
    <subcellularLocation>
        <location evidence="2">Cell inner membrane</location>
        <topology evidence="2">Single-pass membrane protein</topology>
    </subcellularLocation>
    <subcellularLocation>
        <location evidence="1">Cell outer membrane</location>
        <topology evidence="1">Single-pass membrane protein</topology>
    </subcellularLocation>
    <subcellularLocation>
        <location evidence="3">Periplasm</location>
    </subcellularLocation>
</comment>
<dbReference type="GO" id="GO:0015627">
    <property type="term" value="C:type II protein secretion system complex"/>
    <property type="evidence" value="ECO:0007669"/>
    <property type="project" value="InterPro"/>
</dbReference>
<evidence type="ECO:0000259" key="13">
    <source>
        <dbReference type="Pfam" id="PF12019"/>
    </source>
</evidence>
<evidence type="ECO:0000256" key="7">
    <source>
        <dbReference type="ARBA" id="ARBA00022692"/>
    </source>
</evidence>